<sequence>MWISKLDVRNPLYLHASDTVNLTITSTKLKGTENYRVWANSIKLALRVKNKYGIIDGTCVKSDSDEVLAAQWDRCNSVVLTWMLNSILEELYLGQVYSSLASEVWKELKETYDKVDGSVVFSLYRKINCFNQGGLSVSEYYHKLNIMWKQLDEILQLPSCSCQASTSFNNFNQMIKLIQFLMGLDDGYQSLRTNLLTKETLPTVKEAFAIVSREESHRNSGNDKKGQTIGFASKINQGDLIKKGNESTNQSL</sequence>
<dbReference type="Pfam" id="PF14244">
    <property type="entry name" value="Retrotran_gag_3"/>
    <property type="match status" value="1"/>
</dbReference>
<keyword evidence="3" id="KW-1185">Reference proteome</keyword>
<evidence type="ECO:0000259" key="1">
    <source>
        <dbReference type="Pfam" id="PF14244"/>
    </source>
</evidence>
<proteinExistence type="predicted"/>
<dbReference type="AlphaFoldDB" id="A0A9K3HSE4"/>
<dbReference type="InterPro" id="IPR029472">
    <property type="entry name" value="Copia-like_N"/>
</dbReference>
<dbReference type="PANTHER" id="PTHR37610:SF78">
    <property type="entry name" value="GAG-POLYPEPTIDE OF LTR COPIA-TYPE-RELATED"/>
    <property type="match status" value="1"/>
</dbReference>
<reference evidence="2" key="2">
    <citation type="submission" date="2020-06" db="EMBL/GenBank/DDBJ databases">
        <title>Helianthus annuus Genome sequencing and assembly Release 2.</title>
        <authorList>
            <person name="Gouzy J."/>
            <person name="Langlade N."/>
            <person name="Munos S."/>
        </authorList>
    </citation>
    <scope>NUCLEOTIDE SEQUENCE</scope>
    <source>
        <tissue evidence="2">Leaves</tissue>
    </source>
</reference>
<evidence type="ECO:0000313" key="3">
    <source>
        <dbReference type="Proteomes" id="UP000215914"/>
    </source>
</evidence>
<organism evidence="2 3">
    <name type="scientific">Helianthus annuus</name>
    <name type="common">Common sunflower</name>
    <dbReference type="NCBI Taxonomy" id="4232"/>
    <lineage>
        <taxon>Eukaryota</taxon>
        <taxon>Viridiplantae</taxon>
        <taxon>Streptophyta</taxon>
        <taxon>Embryophyta</taxon>
        <taxon>Tracheophyta</taxon>
        <taxon>Spermatophyta</taxon>
        <taxon>Magnoliopsida</taxon>
        <taxon>eudicotyledons</taxon>
        <taxon>Gunneridae</taxon>
        <taxon>Pentapetalae</taxon>
        <taxon>asterids</taxon>
        <taxon>campanulids</taxon>
        <taxon>Asterales</taxon>
        <taxon>Asteraceae</taxon>
        <taxon>Asteroideae</taxon>
        <taxon>Heliantheae alliance</taxon>
        <taxon>Heliantheae</taxon>
        <taxon>Helianthus</taxon>
    </lineage>
</organism>
<dbReference type="Proteomes" id="UP000215914">
    <property type="component" value="Unassembled WGS sequence"/>
</dbReference>
<dbReference type="EMBL" id="MNCJ02000326">
    <property type="protein sequence ID" value="KAF5783554.1"/>
    <property type="molecule type" value="Genomic_DNA"/>
</dbReference>
<reference evidence="2" key="1">
    <citation type="journal article" date="2017" name="Nature">
        <title>The sunflower genome provides insights into oil metabolism, flowering and Asterid evolution.</title>
        <authorList>
            <person name="Badouin H."/>
            <person name="Gouzy J."/>
            <person name="Grassa C.J."/>
            <person name="Murat F."/>
            <person name="Staton S.E."/>
            <person name="Cottret L."/>
            <person name="Lelandais-Briere C."/>
            <person name="Owens G.L."/>
            <person name="Carrere S."/>
            <person name="Mayjonade B."/>
            <person name="Legrand L."/>
            <person name="Gill N."/>
            <person name="Kane N.C."/>
            <person name="Bowers J.E."/>
            <person name="Hubner S."/>
            <person name="Bellec A."/>
            <person name="Berard A."/>
            <person name="Berges H."/>
            <person name="Blanchet N."/>
            <person name="Boniface M.C."/>
            <person name="Brunel D."/>
            <person name="Catrice O."/>
            <person name="Chaidir N."/>
            <person name="Claudel C."/>
            <person name="Donnadieu C."/>
            <person name="Faraut T."/>
            <person name="Fievet G."/>
            <person name="Helmstetter N."/>
            <person name="King M."/>
            <person name="Knapp S.J."/>
            <person name="Lai Z."/>
            <person name="Le Paslier M.C."/>
            <person name="Lippi Y."/>
            <person name="Lorenzon L."/>
            <person name="Mandel J.R."/>
            <person name="Marage G."/>
            <person name="Marchand G."/>
            <person name="Marquand E."/>
            <person name="Bret-Mestries E."/>
            <person name="Morien E."/>
            <person name="Nambeesan S."/>
            <person name="Nguyen T."/>
            <person name="Pegot-Espagnet P."/>
            <person name="Pouilly N."/>
            <person name="Raftis F."/>
            <person name="Sallet E."/>
            <person name="Schiex T."/>
            <person name="Thomas J."/>
            <person name="Vandecasteele C."/>
            <person name="Vares D."/>
            <person name="Vear F."/>
            <person name="Vautrin S."/>
            <person name="Crespi M."/>
            <person name="Mangin B."/>
            <person name="Burke J.M."/>
            <person name="Salse J."/>
            <person name="Munos S."/>
            <person name="Vincourt P."/>
            <person name="Rieseberg L.H."/>
            <person name="Langlade N.B."/>
        </authorList>
    </citation>
    <scope>NUCLEOTIDE SEQUENCE</scope>
    <source>
        <tissue evidence="2">Leaves</tissue>
    </source>
</reference>
<accession>A0A9K3HSE4</accession>
<evidence type="ECO:0000313" key="2">
    <source>
        <dbReference type="EMBL" id="KAF5783554.1"/>
    </source>
</evidence>
<gene>
    <name evidence="2" type="ORF">HanXRQr2_Chr11g0509261</name>
</gene>
<name>A0A9K3HSE4_HELAN</name>
<dbReference type="PANTHER" id="PTHR37610">
    <property type="entry name" value="CCHC-TYPE DOMAIN-CONTAINING PROTEIN"/>
    <property type="match status" value="1"/>
</dbReference>
<dbReference type="Gramene" id="mRNA:HanXRQr2_Chr11g0509261">
    <property type="protein sequence ID" value="mRNA:HanXRQr2_Chr11g0509261"/>
    <property type="gene ID" value="HanXRQr2_Chr11g0509261"/>
</dbReference>
<protein>
    <submittedName>
        <fullName evidence="2">Retrotransposon gag domain, retrotransposon Copia-like protein</fullName>
    </submittedName>
</protein>
<feature type="domain" description="Retrotransposon Copia-like N-terminal" evidence="1">
    <location>
        <begin position="15"/>
        <end position="61"/>
    </location>
</feature>
<comment type="caution">
    <text evidence="2">The sequence shown here is derived from an EMBL/GenBank/DDBJ whole genome shotgun (WGS) entry which is preliminary data.</text>
</comment>